<dbReference type="EMBL" id="CAJVPW010069740">
    <property type="protein sequence ID" value="CAG8791637.1"/>
    <property type="molecule type" value="Genomic_DNA"/>
</dbReference>
<protein>
    <submittedName>
        <fullName evidence="1">14549_t:CDS:1</fullName>
    </submittedName>
</protein>
<name>A0ACA9RGF8_9GLOM</name>
<keyword evidence="2" id="KW-1185">Reference proteome</keyword>
<evidence type="ECO:0000313" key="2">
    <source>
        <dbReference type="Proteomes" id="UP000789366"/>
    </source>
</evidence>
<organism evidence="1 2">
    <name type="scientific">Cetraspora pellucida</name>
    <dbReference type="NCBI Taxonomy" id="1433469"/>
    <lineage>
        <taxon>Eukaryota</taxon>
        <taxon>Fungi</taxon>
        <taxon>Fungi incertae sedis</taxon>
        <taxon>Mucoromycota</taxon>
        <taxon>Glomeromycotina</taxon>
        <taxon>Glomeromycetes</taxon>
        <taxon>Diversisporales</taxon>
        <taxon>Gigasporaceae</taxon>
        <taxon>Cetraspora</taxon>
    </lineage>
</organism>
<comment type="caution">
    <text evidence="1">The sequence shown here is derived from an EMBL/GenBank/DDBJ whole genome shotgun (WGS) entry which is preliminary data.</text>
</comment>
<proteinExistence type="predicted"/>
<feature type="non-terminal residue" evidence="1">
    <location>
        <position position="50"/>
    </location>
</feature>
<feature type="non-terminal residue" evidence="1">
    <location>
        <position position="1"/>
    </location>
</feature>
<reference evidence="1" key="1">
    <citation type="submission" date="2021-06" db="EMBL/GenBank/DDBJ databases">
        <authorList>
            <person name="Kallberg Y."/>
            <person name="Tangrot J."/>
            <person name="Rosling A."/>
        </authorList>
    </citation>
    <scope>NUCLEOTIDE SEQUENCE</scope>
    <source>
        <strain evidence="1">28 12/20/2015</strain>
    </source>
</reference>
<accession>A0ACA9RGF8</accession>
<sequence length="50" mass="5772">TDENEEENESVNSEVIELEKVSSNKAKKAVNMILKFLLEQEAEFDEVKDE</sequence>
<gene>
    <name evidence="1" type="ORF">SPELUC_LOCUS17285</name>
</gene>
<evidence type="ECO:0000313" key="1">
    <source>
        <dbReference type="EMBL" id="CAG8791637.1"/>
    </source>
</evidence>
<dbReference type="Proteomes" id="UP000789366">
    <property type="component" value="Unassembled WGS sequence"/>
</dbReference>